<protein>
    <submittedName>
        <fullName evidence="8">EamA-like transporter family protein</fullName>
    </submittedName>
</protein>
<feature type="transmembrane region" description="Helical" evidence="6">
    <location>
        <begin position="249"/>
        <end position="268"/>
    </location>
</feature>
<sequence length="293" mass="31893">MSAYQSVLKGDNESTVASLVLVLVTLLAAMGWIFSKETIAGLPPLLFIGLRFLLSSALIAPFCRNSLKRMNGRHLALSIRIGLAQSVALMVWIMAISNSSSLGEGAFIASTAMILVPLLGRILYSERIPRPTLLALPVTIAGLALLSLRASWQFEISQALYLIAAFGIALQFVFTSRDGRSIPSNALTFVQFSTVAVCCLLASAAMEEWDLTNVPMNIWLWFLASAVIATAVRYFLLVWCQKRLDSGPAAVIMTLEPLWTALMSAFWLSESLTSLQTVGCGLIMAALFIARRR</sequence>
<keyword evidence="4 6" id="KW-1133">Transmembrane helix</keyword>
<dbReference type="PANTHER" id="PTHR42920:SF5">
    <property type="entry name" value="EAMA DOMAIN-CONTAINING PROTEIN"/>
    <property type="match status" value="1"/>
</dbReference>
<feature type="transmembrane region" description="Helical" evidence="6">
    <location>
        <begin position="131"/>
        <end position="150"/>
    </location>
</feature>
<keyword evidence="2" id="KW-1003">Cell membrane</keyword>
<dbReference type="RefSeq" id="WP_133060510.1">
    <property type="nucleotide sequence ID" value="NZ_CBCSCN010000006.1"/>
</dbReference>
<evidence type="ECO:0000256" key="1">
    <source>
        <dbReference type="ARBA" id="ARBA00004651"/>
    </source>
</evidence>
<dbReference type="Gene3D" id="1.10.3730.20">
    <property type="match status" value="1"/>
</dbReference>
<evidence type="ECO:0000256" key="2">
    <source>
        <dbReference type="ARBA" id="ARBA00022475"/>
    </source>
</evidence>
<keyword evidence="3 6" id="KW-0812">Transmembrane</keyword>
<dbReference type="EMBL" id="FWPT01000006">
    <property type="protein sequence ID" value="SMA48239.1"/>
    <property type="molecule type" value="Genomic_DNA"/>
</dbReference>
<dbReference type="AlphaFoldDB" id="A0A1X7AKP4"/>
<evidence type="ECO:0000256" key="4">
    <source>
        <dbReference type="ARBA" id="ARBA00022989"/>
    </source>
</evidence>
<gene>
    <name evidence="8" type="ORF">EHSB41UT_02663</name>
</gene>
<keyword evidence="5 6" id="KW-0472">Membrane</keyword>
<evidence type="ECO:0000256" key="6">
    <source>
        <dbReference type="SAM" id="Phobius"/>
    </source>
</evidence>
<name>A0A1X7AKP4_9GAMM</name>
<organism evidence="8 9">
    <name type="scientific">Parendozoicomonas haliclonae</name>
    <dbReference type="NCBI Taxonomy" id="1960125"/>
    <lineage>
        <taxon>Bacteria</taxon>
        <taxon>Pseudomonadati</taxon>
        <taxon>Pseudomonadota</taxon>
        <taxon>Gammaproteobacteria</taxon>
        <taxon>Oceanospirillales</taxon>
        <taxon>Endozoicomonadaceae</taxon>
        <taxon>Parendozoicomonas</taxon>
    </lineage>
</organism>
<feature type="domain" description="EamA" evidence="7">
    <location>
        <begin position="18"/>
        <end position="147"/>
    </location>
</feature>
<dbReference type="OrthoDB" id="8370318at2"/>
<feature type="transmembrane region" description="Helical" evidence="6">
    <location>
        <begin position="186"/>
        <end position="206"/>
    </location>
</feature>
<feature type="transmembrane region" description="Helical" evidence="6">
    <location>
        <begin position="41"/>
        <end position="63"/>
    </location>
</feature>
<reference evidence="8 9" key="1">
    <citation type="submission" date="2017-03" db="EMBL/GenBank/DDBJ databases">
        <authorList>
            <person name="Afonso C.L."/>
            <person name="Miller P.J."/>
            <person name="Scott M.A."/>
            <person name="Spackman E."/>
            <person name="Goraichik I."/>
            <person name="Dimitrov K.M."/>
            <person name="Suarez D.L."/>
            <person name="Swayne D.E."/>
        </authorList>
    </citation>
    <scope>NUCLEOTIDE SEQUENCE [LARGE SCALE GENOMIC DNA]</scope>
    <source>
        <strain evidence="8">SB41UT1</strain>
    </source>
</reference>
<dbReference type="SUPFAM" id="SSF103481">
    <property type="entry name" value="Multidrug resistance efflux transporter EmrE"/>
    <property type="match status" value="2"/>
</dbReference>
<dbReference type="PANTHER" id="PTHR42920">
    <property type="entry name" value="OS03G0707200 PROTEIN-RELATED"/>
    <property type="match status" value="1"/>
</dbReference>
<dbReference type="Proteomes" id="UP000196573">
    <property type="component" value="Unassembled WGS sequence"/>
</dbReference>
<dbReference type="Pfam" id="PF00892">
    <property type="entry name" value="EamA"/>
    <property type="match status" value="2"/>
</dbReference>
<dbReference type="InterPro" id="IPR000620">
    <property type="entry name" value="EamA_dom"/>
</dbReference>
<proteinExistence type="predicted"/>
<evidence type="ECO:0000256" key="5">
    <source>
        <dbReference type="ARBA" id="ARBA00023136"/>
    </source>
</evidence>
<feature type="transmembrane region" description="Helical" evidence="6">
    <location>
        <begin position="75"/>
        <end position="94"/>
    </location>
</feature>
<dbReference type="InterPro" id="IPR037185">
    <property type="entry name" value="EmrE-like"/>
</dbReference>
<feature type="transmembrane region" description="Helical" evidence="6">
    <location>
        <begin position="106"/>
        <end position="124"/>
    </location>
</feature>
<evidence type="ECO:0000259" key="7">
    <source>
        <dbReference type="Pfam" id="PF00892"/>
    </source>
</evidence>
<accession>A0A1X7AKP4</accession>
<dbReference type="InterPro" id="IPR051258">
    <property type="entry name" value="Diverse_Substrate_Transporter"/>
</dbReference>
<feature type="transmembrane region" description="Helical" evidence="6">
    <location>
        <begin position="274"/>
        <end position="290"/>
    </location>
</feature>
<comment type="subcellular location">
    <subcellularLocation>
        <location evidence="1">Cell membrane</location>
        <topology evidence="1">Multi-pass membrane protein</topology>
    </subcellularLocation>
</comment>
<feature type="transmembrane region" description="Helical" evidence="6">
    <location>
        <begin position="218"/>
        <end position="237"/>
    </location>
</feature>
<feature type="transmembrane region" description="Helical" evidence="6">
    <location>
        <begin position="16"/>
        <end position="35"/>
    </location>
</feature>
<feature type="domain" description="EamA" evidence="7">
    <location>
        <begin position="160"/>
        <end position="290"/>
    </location>
</feature>
<evidence type="ECO:0000313" key="8">
    <source>
        <dbReference type="EMBL" id="SMA48239.1"/>
    </source>
</evidence>
<keyword evidence="9" id="KW-1185">Reference proteome</keyword>
<dbReference type="GO" id="GO:0005886">
    <property type="term" value="C:plasma membrane"/>
    <property type="evidence" value="ECO:0007669"/>
    <property type="project" value="UniProtKB-SubCell"/>
</dbReference>
<evidence type="ECO:0000256" key="3">
    <source>
        <dbReference type="ARBA" id="ARBA00022692"/>
    </source>
</evidence>
<evidence type="ECO:0000313" key="9">
    <source>
        <dbReference type="Proteomes" id="UP000196573"/>
    </source>
</evidence>
<feature type="transmembrane region" description="Helical" evidence="6">
    <location>
        <begin position="156"/>
        <end position="174"/>
    </location>
</feature>